<feature type="region of interest" description="Disordered" evidence="2">
    <location>
        <begin position="1384"/>
        <end position="1419"/>
    </location>
</feature>
<keyword evidence="1" id="KW-0479">Metal-binding</keyword>
<feature type="compositionally biased region" description="Acidic residues" evidence="2">
    <location>
        <begin position="205"/>
        <end position="214"/>
    </location>
</feature>
<evidence type="ECO:0000256" key="1">
    <source>
        <dbReference type="PROSITE-ProRule" id="PRU01388"/>
    </source>
</evidence>
<evidence type="ECO:0000259" key="3">
    <source>
        <dbReference type="Pfam" id="PF13764"/>
    </source>
</evidence>
<feature type="compositionally biased region" description="Polar residues" evidence="2">
    <location>
        <begin position="1389"/>
        <end position="1398"/>
    </location>
</feature>
<feature type="region of interest" description="Disordered" evidence="2">
    <location>
        <begin position="522"/>
        <end position="548"/>
    </location>
</feature>
<dbReference type="PANTHER" id="PTHR21725">
    <property type="entry name" value="E3 UBIQUITIN-PROTEIN LIGASE UBR4"/>
    <property type="match status" value="1"/>
</dbReference>
<proteinExistence type="inferred from homology"/>
<dbReference type="Pfam" id="PF13764">
    <property type="entry name" value="E3_UbLigase_R4"/>
    <property type="match status" value="2"/>
</dbReference>
<name>A0ABD3PC62_9STRA</name>
<feature type="compositionally biased region" description="Polar residues" evidence="2">
    <location>
        <begin position="1815"/>
        <end position="1824"/>
    </location>
</feature>
<feature type="compositionally biased region" description="Basic and acidic residues" evidence="2">
    <location>
        <begin position="598"/>
        <end position="613"/>
    </location>
</feature>
<accession>A0ABD3PC62</accession>
<feature type="compositionally biased region" description="Basic and acidic residues" evidence="2">
    <location>
        <begin position="1403"/>
        <end position="1413"/>
    </location>
</feature>
<feature type="compositionally biased region" description="Low complexity" evidence="2">
    <location>
        <begin position="817"/>
        <end position="827"/>
    </location>
</feature>
<sequence>MMDPSISLPLLLGLSRSTGSTEREITNENTKPNAKDLKQLPFLQRLHHFLSQSEMMAQWQPHGRAFKIVNESLFKDSMDDGKEEPSTLLGREGFKTFKGGTDEGCWYKDGFTRSGIDEIPILPTFGADTTKMTLQKKKKKEEDVDSPKVSQFMSVTASNDRVLARRYLELSGQNVEMAVTLFLESGGGFGFSSAAASPSGGDEGERNDEEMQEEEPDFYALPYARAPTRQSPAGKIVVLALKEYWAFRTVRRALLRWIHARKNSSMSIETGSSARKEQCVAKSTQSNCKHGTSHFLMQSLIHPSINVRRAAGRMFLHNLHQVQGMDKKNAIRGMQESLLILLHQVMFDEAPYEHKEQISTSTSSAPQQANEGDPAIQLMGMLTSLVCDGGFSNILIGDHIKTFDGKESGILLNSQLKEMDSFSIESFVASGGLRWACGSIIRLVHMLVNGPLDHDSSSEDGSGSDGDSNQRRQRRWRNGGVSNETIQTRLVLLVDLVYRLVLFGSVPHAVDKHGASSVVIPGLADEDDTDTKPAAKGTSYEDAQKRKKRHHLSQFYEIMSRATREPSDTSRTTSLRNSIRSSLAVRGALSSPPLPTVADKDGSGDGGGDKEKQINPFVTEENRSRRERRKATLERVHSVFWETALPAAVCVGKIRLHEDAVGTDLSDETYYGNLSPLACLIAAYEILRSPSTRLDVATNKAVAILSRLVDPVGGCCLVVSDSEIPWGLANLLGEWSDAKGVYKADGKDSQEIRSKKRARSASHTSQENQRFRSSPSRLNAGVTSQNEAANRAKRQRTRRTLISSLLERLSDPSQDNPGSSGYSPASAAASSHYSSLLLRGAGGAGPSSASSSANRDGSLSRIIAAAGERLGESSSAIRARALLDRSPGDWRLIDSIAERVNDREVEESGVVMMDDDDDTEFEQEQEIGTEDGVEELIDGPDDDEDGGDEEGEDEDGDEGEDNDTDEGEEENSIFDDAVIVMDQVAAVGQEDRDHQKSNPHRQANAKRVGESSLTTKKEHEQAYLRSAMEILSAQYPGHSSSTSKKSVVNAHSIFSQPPATFKSPLMTLSSEQSLMQSIADIVKPPKKPLNLKIFLRRAPTQEEFFRGALSRNPINLSSLKSSTEDSHEPTFADLRRHIAKDLQMEDSAELLELLVASKIMDINVKLRVAQQVLWKKYVMENSTSASSLISGAGPGHQMINTGSGLSMIFSSSGLSGRLRGSGTDAELDVSQLPPMVVTYRLAGVDGEATEDKVEVEDLEDSEAVAVSCPKALEIKMEKEFGLTRLVANHGGISIVLASVQSYIDEVTACIRRDEIRLKRRGQSTTDENQVRMNFVKSSPCPGLILLRHCANLTDNRKKMLAARAPTMLLRMLLDVLNAMNRSPNRRQRSLTFDGTSDSMDVDEAPRDSKKDISSTESNPTTNALQEIIEMLASDISAEVSLESNSKISKSGSFVDLTAQEGNDDHSTLLLVLKSLRSTNLSPNLRKIISKLLPFLTYGQIDQSKELASFFVRYIQLDLLSVSESNHDLDMMNTFVDTAMNLPPVAVCDNLRQALLSNGFVDKVKSFIMLNAPLQPPPWSPALYPKQLSKNKSPDETKLKKEWKYYFERPGLVEATKILIGLCSKHHPTQTKLTEADNALDLPSLCHWIESTSDNEAYGIRMNGMGILAENPLYEKYIFTIAKTLLDGLKESNADTSETITAIRKKTRERKKEIANERRNRALVGMSAFGTLAGSAVADVRSKARTSSAADADELRSTSMFASMFGLAAFPPSTSQRKTRASTKDSAQEKTQPSWKQWKKKPSPALSAKKAERCSQKVTIPSSQGGDKGDIDGTVMLLSLPVSCPRGIIGSEYESFFKRGKAAANAVSGTSQALNAMSAASSISGGSSNSSRISYITSVSAGNAIHCSCHAKAKAADRSHPKAPKSEWEGARLRNSRVTCNVILPLVSSKTSTVPLIAVENALGEVSTITTTILGARPKSMLWNVLHDVRLLMLRMSYGEALNADCGGGSSSSNCLLVLYQLYTADMLSNNADLDDPQVAKHARGLSLGFLAASGIVDAVDFTRADTRSKRLERGLANAAPMADGNSSSASFAHDITDSERKAPSPNRQWEMHKDKFLAGLLRCAGHRNSVGVTDSGCATSRGISTGSRKNFERARSFIDWSAEESLTSAASKKRTKGRSILEDYAVPLRPMITLYAMLNALSKEFVINDTDENILSASERLASTLESCLKATCIDDLLNVAEITMDHEAICKYFEKGLII</sequence>
<dbReference type="GO" id="GO:0008270">
    <property type="term" value="F:zinc ion binding"/>
    <property type="evidence" value="ECO:0007669"/>
    <property type="project" value="UniProtKB-KW"/>
</dbReference>
<reference evidence="4 5" key="1">
    <citation type="submission" date="2024-10" db="EMBL/GenBank/DDBJ databases">
        <title>Updated reference genomes for cyclostephanoid diatoms.</title>
        <authorList>
            <person name="Roberts W.R."/>
            <person name="Alverson A.J."/>
        </authorList>
    </citation>
    <scope>NUCLEOTIDE SEQUENCE [LARGE SCALE GENOMIC DNA]</scope>
    <source>
        <strain evidence="4 5">AJA010-31</strain>
    </source>
</reference>
<feature type="domain" description="E3 ubiquitin ligase UBR4 C-terminal" evidence="3">
    <location>
        <begin position="1889"/>
        <end position="2236"/>
    </location>
</feature>
<comment type="caution">
    <text evidence="4">The sequence shown here is derived from an EMBL/GenBank/DDBJ whole genome shotgun (WGS) entry which is preliminary data.</text>
</comment>
<feature type="compositionally biased region" description="Acidic residues" evidence="2">
    <location>
        <begin position="913"/>
        <end position="973"/>
    </location>
</feature>
<dbReference type="EMBL" id="JALLPJ020000717">
    <property type="protein sequence ID" value="KAL3784726.1"/>
    <property type="molecule type" value="Genomic_DNA"/>
</dbReference>
<keyword evidence="5" id="KW-1185">Reference proteome</keyword>
<feature type="region of interest" description="Disordered" evidence="2">
    <location>
        <begin position="588"/>
        <end position="629"/>
    </location>
</feature>
<evidence type="ECO:0000256" key="2">
    <source>
        <dbReference type="SAM" id="MobiDB-lite"/>
    </source>
</evidence>
<protein>
    <recommendedName>
        <fullName evidence="3">E3 ubiquitin ligase UBR4 C-terminal domain-containing protein</fullName>
    </recommendedName>
</protein>
<dbReference type="Pfam" id="PF14555">
    <property type="entry name" value="UBA_4"/>
    <property type="match status" value="1"/>
</dbReference>
<feature type="region of interest" description="Disordered" evidence="2">
    <location>
        <begin position="904"/>
        <end position="976"/>
    </location>
</feature>
<comment type="similarity">
    <text evidence="1">Belongs to the UBR4 family.</text>
</comment>
<evidence type="ECO:0000313" key="4">
    <source>
        <dbReference type="EMBL" id="KAL3784726.1"/>
    </source>
</evidence>
<feature type="region of interest" description="Disordered" evidence="2">
    <location>
        <begin position="989"/>
        <end position="1017"/>
    </location>
</feature>
<feature type="region of interest" description="Disordered" evidence="2">
    <location>
        <begin position="2079"/>
        <end position="2106"/>
    </location>
</feature>
<feature type="region of interest" description="Disordered" evidence="2">
    <location>
        <begin position="193"/>
        <end position="214"/>
    </location>
</feature>
<dbReference type="PROSITE" id="PS52043">
    <property type="entry name" value="UBR4_E3"/>
    <property type="match status" value="1"/>
</dbReference>
<feature type="compositionally biased region" description="Basic and acidic residues" evidence="2">
    <location>
        <begin position="620"/>
        <end position="629"/>
    </location>
</feature>
<dbReference type="InterPro" id="IPR045189">
    <property type="entry name" value="UBR4-like"/>
</dbReference>
<feature type="domain" description="E3 ubiquitin ligase UBR4 C-terminal" evidence="3">
    <location>
        <begin position="1121"/>
        <end position="1726"/>
    </location>
</feature>
<dbReference type="Proteomes" id="UP001530400">
    <property type="component" value="Unassembled WGS sequence"/>
</dbReference>
<dbReference type="InterPro" id="IPR025704">
    <property type="entry name" value="E3_Ub_ligase_UBR4_C"/>
</dbReference>
<feature type="region of interest" description="Disordered" evidence="2">
    <location>
        <begin position="558"/>
        <end position="577"/>
    </location>
</feature>
<gene>
    <name evidence="4" type="ORF">ACHAWO_012985</name>
</gene>
<keyword evidence="1" id="KW-0862">Zinc</keyword>
<evidence type="ECO:0000313" key="5">
    <source>
        <dbReference type="Proteomes" id="UP001530400"/>
    </source>
</evidence>
<dbReference type="Gene3D" id="1.10.8.10">
    <property type="entry name" value="DNA helicase RuvA subunit, C-terminal domain"/>
    <property type="match status" value="1"/>
</dbReference>
<feature type="region of interest" description="Disordered" evidence="2">
    <location>
        <begin position="1771"/>
        <end position="1826"/>
    </location>
</feature>
<organism evidence="4 5">
    <name type="scientific">Cyclotella atomus</name>
    <dbReference type="NCBI Taxonomy" id="382360"/>
    <lineage>
        <taxon>Eukaryota</taxon>
        <taxon>Sar</taxon>
        <taxon>Stramenopiles</taxon>
        <taxon>Ochrophyta</taxon>
        <taxon>Bacillariophyta</taxon>
        <taxon>Coscinodiscophyceae</taxon>
        <taxon>Thalassiosirophycidae</taxon>
        <taxon>Stephanodiscales</taxon>
        <taxon>Stephanodiscaceae</taxon>
        <taxon>Cyclotella</taxon>
    </lineage>
</organism>
<feature type="compositionally biased region" description="Polar residues" evidence="2">
    <location>
        <begin position="761"/>
        <end position="788"/>
    </location>
</feature>
<feature type="region of interest" description="Disordered" evidence="2">
    <location>
        <begin position="454"/>
        <end position="480"/>
    </location>
</feature>
<dbReference type="PANTHER" id="PTHR21725:SF1">
    <property type="entry name" value="E3 UBIQUITIN-PROTEIN LIGASE UBR4"/>
    <property type="match status" value="1"/>
</dbReference>
<feature type="region of interest" description="Disordered" evidence="2">
    <location>
        <begin position="746"/>
        <end position="827"/>
    </location>
</feature>
<feature type="region of interest" description="UBR4 E3 catalytic module" evidence="1">
    <location>
        <begin position="1875"/>
        <end position="2260"/>
    </location>
</feature>
<keyword evidence="1" id="KW-0863">Zinc-finger</keyword>